<name>A0A8F9TVL9_9BACT</name>
<accession>A0A8F9TVL9</accession>
<reference evidence="1" key="1">
    <citation type="submission" date="2021-08" db="EMBL/GenBank/DDBJ databases">
        <title>Genome of a novel bacterium of the phylum Verrucomicrobia, Oleiharenicola sp. KSB-15.</title>
        <authorList>
            <person name="Chung J.-H."/>
            <person name="Ahn J.-H."/>
            <person name="Yoon Y."/>
            <person name="Kim D.-Y."/>
            <person name="An S.-H."/>
            <person name="Park I."/>
            <person name="Yeon J."/>
        </authorList>
    </citation>
    <scope>NUCLEOTIDE SEQUENCE</scope>
    <source>
        <strain evidence="1">KSB-15</strain>
    </source>
</reference>
<dbReference type="AlphaFoldDB" id="A0A8F9TVL9"/>
<sequence length="263" mass="28733">MVALAELFPAGDFRFHLTLRRGAPAEFFGLQDASGERLRERRRWLAEDPARYAALTAAGAVVLAEFAANAVEWRLPRPDAAEDIVAWGASAEPDLLFLRADAAGRFRLEGGALCFPTGWALQEKMGRTLDEIHGVVPGLNAALASPIQQFLQRLKPGVAWRRANWGLAATAELNLHPARAVPAPALPVRLDALWLRVEEQALVALPRSGGIVFGIRIALHRLDHVTAEPTVRAGLRRALETMPDDLAIYKRIEPIRAALTCAL</sequence>
<evidence type="ECO:0000313" key="2">
    <source>
        <dbReference type="Proteomes" id="UP000825051"/>
    </source>
</evidence>
<evidence type="ECO:0000313" key="1">
    <source>
        <dbReference type="EMBL" id="QYM78407.1"/>
    </source>
</evidence>
<dbReference type="Proteomes" id="UP000825051">
    <property type="component" value="Chromosome"/>
</dbReference>
<keyword evidence="2" id="KW-1185">Reference proteome</keyword>
<organism evidence="1 2">
    <name type="scientific">Horticoccus luteus</name>
    <dbReference type="NCBI Taxonomy" id="2862869"/>
    <lineage>
        <taxon>Bacteria</taxon>
        <taxon>Pseudomonadati</taxon>
        <taxon>Verrucomicrobiota</taxon>
        <taxon>Opitutia</taxon>
        <taxon>Opitutales</taxon>
        <taxon>Opitutaceae</taxon>
        <taxon>Horticoccus</taxon>
    </lineage>
</organism>
<protein>
    <submittedName>
        <fullName evidence="1">DUF3445 domain-containing protein</fullName>
    </submittedName>
</protein>
<dbReference type="InterPro" id="IPR021848">
    <property type="entry name" value="HODM_asu-like"/>
</dbReference>
<dbReference type="KEGG" id="ole:K0B96_14040"/>
<dbReference type="Pfam" id="PF11927">
    <property type="entry name" value="HODM_asu-like"/>
    <property type="match status" value="1"/>
</dbReference>
<dbReference type="EMBL" id="CP080507">
    <property type="protein sequence ID" value="QYM78407.1"/>
    <property type="molecule type" value="Genomic_DNA"/>
</dbReference>
<proteinExistence type="predicted"/>
<gene>
    <name evidence="1" type="ORF">K0B96_14040</name>
</gene>
<dbReference type="RefSeq" id="WP_220161511.1">
    <property type="nucleotide sequence ID" value="NZ_CP080507.1"/>
</dbReference>